<evidence type="ECO:0000313" key="3">
    <source>
        <dbReference type="Proteomes" id="UP000774326"/>
    </source>
</evidence>
<dbReference type="OrthoDB" id="4020412at2759"/>
<name>A0A9P8PY72_WICPI</name>
<keyword evidence="1" id="KW-0472">Membrane</keyword>
<keyword evidence="3" id="KW-1185">Reference proteome</keyword>
<accession>A0A9P8PY72</accession>
<comment type="caution">
    <text evidence="2">The sequence shown here is derived from an EMBL/GenBank/DDBJ whole genome shotgun (WGS) entry which is preliminary data.</text>
</comment>
<keyword evidence="1" id="KW-1133">Transmembrane helix</keyword>
<dbReference type="EMBL" id="JAEUBG010004746">
    <property type="protein sequence ID" value="KAH3680362.1"/>
    <property type="molecule type" value="Genomic_DNA"/>
</dbReference>
<reference evidence="2" key="2">
    <citation type="submission" date="2021-01" db="EMBL/GenBank/DDBJ databases">
        <authorList>
            <person name="Schikora-Tamarit M.A."/>
        </authorList>
    </citation>
    <scope>NUCLEOTIDE SEQUENCE</scope>
    <source>
        <strain evidence="2">CBS2887</strain>
    </source>
</reference>
<evidence type="ECO:0000256" key="1">
    <source>
        <dbReference type="SAM" id="Phobius"/>
    </source>
</evidence>
<dbReference type="Proteomes" id="UP000774326">
    <property type="component" value="Unassembled WGS sequence"/>
</dbReference>
<keyword evidence="1" id="KW-0812">Transmembrane</keyword>
<reference evidence="2" key="1">
    <citation type="journal article" date="2021" name="Open Biol.">
        <title>Shared evolutionary footprints suggest mitochondrial oxidative damage underlies multiple complex I losses in fungi.</title>
        <authorList>
            <person name="Schikora-Tamarit M.A."/>
            <person name="Marcet-Houben M."/>
            <person name="Nosek J."/>
            <person name="Gabaldon T."/>
        </authorList>
    </citation>
    <scope>NUCLEOTIDE SEQUENCE</scope>
    <source>
        <strain evidence="2">CBS2887</strain>
    </source>
</reference>
<protein>
    <submittedName>
        <fullName evidence="2">Uncharacterized protein</fullName>
    </submittedName>
</protein>
<proteinExistence type="predicted"/>
<feature type="transmembrane region" description="Helical" evidence="1">
    <location>
        <begin position="15"/>
        <end position="36"/>
    </location>
</feature>
<sequence>MFNKFNKEASDGPTLVPATTTLTSLVISIVPLAILVGTPKAWKKEVLPGSKPVLMAGTQTSSGATAPALAGAATLLAKMTSLMSFKSALVKMKPTLPLM</sequence>
<evidence type="ECO:0000313" key="2">
    <source>
        <dbReference type="EMBL" id="KAH3680362.1"/>
    </source>
</evidence>
<gene>
    <name evidence="2" type="ORF">WICPIJ_008321</name>
</gene>
<dbReference type="AlphaFoldDB" id="A0A9P8PY72"/>
<organism evidence="2 3">
    <name type="scientific">Wickerhamomyces pijperi</name>
    <name type="common">Yeast</name>
    <name type="synonym">Pichia pijperi</name>
    <dbReference type="NCBI Taxonomy" id="599730"/>
    <lineage>
        <taxon>Eukaryota</taxon>
        <taxon>Fungi</taxon>
        <taxon>Dikarya</taxon>
        <taxon>Ascomycota</taxon>
        <taxon>Saccharomycotina</taxon>
        <taxon>Saccharomycetes</taxon>
        <taxon>Phaffomycetales</taxon>
        <taxon>Wickerhamomycetaceae</taxon>
        <taxon>Wickerhamomyces</taxon>
    </lineage>
</organism>